<keyword evidence="1" id="KW-0677">Repeat</keyword>
<dbReference type="InterPro" id="IPR051222">
    <property type="entry name" value="PPR/CCM1_RNA-binding"/>
</dbReference>
<gene>
    <name evidence="3" type="ORF">IV203_016622</name>
</gene>
<reference evidence="3" key="2">
    <citation type="submission" date="2021-04" db="EMBL/GenBank/DDBJ databases">
        <authorList>
            <person name="Podell S."/>
        </authorList>
    </citation>
    <scope>NUCLEOTIDE SEQUENCE</scope>
    <source>
        <strain evidence="3">Hildebrandi</strain>
    </source>
</reference>
<keyword evidence="4" id="KW-1185">Reference proteome</keyword>
<proteinExistence type="predicted"/>
<protein>
    <submittedName>
        <fullName evidence="3">Pentatricopeptide repeat protein</fullName>
    </submittedName>
</protein>
<comment type="caution">
    <text evidence="3">The sequence shown here is derived from an EMBL/GenBank/DDBJ whole genome shotgun (WGS) entry which is preliminary data.</text>
</comment>
<keyword evidence="2" id="KW-0175">Coiled coil</keyword>
<evidence type="ECO:0000313" key="4">
    <source>
        <dbReference type="Proteomes" id="UP000693970"/>
    </source>
</evidence>
<dbReference type="PANTHER" id="PTHR47942">
    <property type="entry name" value="TETRATRICOPEPTIDE REPEAT (TPR)-LIKE SUPERFAMILY PROTEIN-RELATED"/>
    <property type="match status" value="1"/>
</dbReference>
<feature type="coiled-coil region" evidence="2">
    <location>
        <begin position="474"/>
        <end position="501"/>
    </location>
</feature>
<accession>A0A9K3KR35</accession>
<reference evidence="3" key="1">
    <citation type="journal article" date="2021" name="Sci. Rep.">
        <title>Diploid genomic architecture of Nitzschia inconspicua, an elite biomass production diatom.</title>
        <authorList>
            <person name="Oliver A."/>
            <person name="Podell S."/>
            <person name="Pinowska A."/>
            <person name="Traller J.C."/>
            <person name="Smith S.R."/>
            <person name="McClure R."/>
            <person name="Beliaev A."/>
            <person name="Bohutskyi P."/>
            <person name="Hill E.A."/>
            <person name="Rabines A."/>
            <person name="Zheng H."/>
            <person name="Allen L.Z."/>
            <person name="Kuo A."/>
            <person name="Grigoriev I.V."/>
            <person name="Allen A.E."/>
            <person name="Hazlebeck D."/>
            <person name="Allen E.E."/>
        </authorList>
    </citation>
    <scope>NUCLEOTIDE SEQUENCE</scope>
    <source>
        <strain evidence="3">Hildebrandi</strain>
    </source>
</reference>
<name>A0A9K3KR35_9STRA</name>
<organism evidence="3 4">
    <name type="scientific">Nitzschia inconspicua</name>
    <dbReference type="NCBI Taxonomy" id="303405"/>
    <lineage>
        <taxon>Eukaryota</taxon>
        <taxon>Sar</taxon>
        <taxon>Stramenopiles</taxon>
        <taxon>Ochrophyta</taxon>
        <taxon>Bacillariophyta</taxon>
        <taxon>Bacillariophyceae</taxon>
        <taxon>Bacillariophycidae</taxon>
        <taxon>Bacillariales</taxon>
        <taxon>Bacillariaceae</taxon>
        <taxon>Nitzschia</taxon>
    </lineage>
</organism>
<dbReference type="EMBL" id="JAGRRH010000020">
    <property type="protein sequence ID" value="KAG7347917.1"/>
    <property type="molecule type" value="Genomic_DNA"/>
</dbReference>
<evidence type="ECO:0000256" key="2">
    <source>
        <dbReference type="SAM" id="Coils"/>
    </source>
</evidence>
<dbReference type="OrthoDB" id="185373at2759"/>
<dbReference type="AlphaFoldDB" id="A0A9K3KR35"/>
<evidence type="ECO:0000313" key="3">
    <source>
        <dbReference type="EMBL" id="KAG7347917.1"/>
    </source>
</evidence>
<sequence length="828" mass="95797">MFHFRGRASNVLTIPTWYIPTITAIASVTDPKQFSVQDRLFSAATIRGKRTNKSQPLKDIDTADIEALIKKTHNFVPILHAFFDDSRRENFELFNEWRRVLFRIRQNDESVLVRAAESINALLYANLDDQSFTIDVSNAKSWTEFVATGIYAWGRLARLRDFSSKAPENAEALVGKLHDMMKINYDKLTEGNLDAALYSSMVYCWSQAAMNANASERALYWFERLEEMDSRNRSQQESAVSSETWAALLRILVKQDLFQDAKTQELLQKYDHLNSGYTYVSLVRGLMQQDSKGEEDNVKTAYNVLQRGISHCMQQSQDSQMAALHQLLFEFLNDCADRRDLTPNAVSTGVQVLEQMITMQQNQPHRYLIQRIHFAVVMRALASRGEARKVQRLFQTMRMLYGQTGNPQLQPDDQVIVILLSALAKTYDRKHLASIEKLLLLTENYMSGSLPRKASNTNHAYNIVLDFYSKVPNVRDRRRRIERLMTRMEELAEQSDNAEFLPDRVSYAALLRAIIVERQDDFVHRVQEVLERMELSDRSTMLPDANVYALALDAFFKSGDKKLALVFAKKVFRRIRRDSRVLPDEVLFTLLMKIYSLAEDAAGSDRVLFEMIDAYENQGRDDCCPTEVSFVTAMSSWERSQRYDAPERALDLFNTMMTMYKNGNDACRPGQKIFGQLMVILAKSNYRSKLQVGRKLLRTMKELSLEPDLMVLNWYINVCASGSVGSEESRQECWKDAKATLIILRERKRGPNSQTYNSLLYACHNLFQDPAQSKHEMKWIFDQCKEDGLFDRRFAKTLKKLLPRREYEEWTNLNATWESSKIRTIPDD</sequence>
<evidence type="ECO:0000256" key="1">
    <source>
        <dbReference type="ARBA" id="ARBA00022737"/>
    </source>
</evidence>
<dbReference type="Proteomes" id="UP000693970">
    <property type="component" value="Unassembled WGS sequence"/>
</dbReference>